<name>A0A4Y2MMR5_ARAVE</name>
<dbReference type="OrthoDB" id="6512244at2759"/>
<dbReference type="Proteomes" id="UP000499080">
    <property type="component" value="Unassembled WGS sequence"/>
</dbReference>
<accession>A0A4Y2MMR5</accession>
<proteinExistence type="predicted"/>
<evidence type="ECO:0000313" key="2">
    <source>
        <dbReference type="EMBL" id="GBN27684.1"/>
    </source>
</evidence>
<evidence type="ECO:0000259" key="1">
    <source>
        <dbReference type="Pfam" id="PF21056"/>
    </source>
</evidence>
<comment type="caution">
    <text evidence="2">The sequence shown here is derived from an EMBL/GenBank/DDBJ whole genome shotgun (WGS) entry which is preliminary data.</text>
</comment>
<dbReference type="Pfam" id="PF21056">
    <property type="entry name" value="ZSWIM1-3_RNaseH-like"/>
    <property type="match status" value="1"/>
</dbReference>
<dbReference type="EMBL" id="BGPR01007540">
    <property type="protein sequence ID" value="GBN27684.1"/>
    <property type="molecule type" value="Genomic_DNA"/>
</dbReference>
<protein>
    <recommendedName>
        <fullName evidence="1">ZSWIM1/3 RNaseH-like domain-containing protein</fullName>
    </recommendedName>
</protein>
<dbReference type="InterPro" id="IPR048324">
    <property type="entry name" value="ZSWIM1-3_RNaseH-like"/>
</dbReference>
<feature type="domain" description="ZSWIM1/3 RNaseH-like" evidence="1">
    <location>
        <begin position="2"/>
        <end position="97"/>
    </location>
</feature>
<dbReference type="AlphaFoldDB" id="A0A4Y2MMR5"/>
<organism evidence="2 3">
    <name type="scientific">Araneus ventricosus</name>
    <name type="common">Orbweaver spider</name>
    <name type="synonym">Epeira ventricosa</name>
    <dbReference type="NCBI Taxonomy" id="182803"/>
    <lineage>
        <taxon>Eukaryota</taxon>
        <taxon>Metazoa</taxon>
        <taxon>Ecdysozoa</taxon>
        <taxon>Arthropoda</taxon>
        <taxon>Chelicerata</taxon>
        <taxon>Arachnida</taxon>
        <taxon>Araneae</taxon>
        <taxon>Araneomorphae</taxon>
        <taxon>Entelegynae</taxon>
        <taxon>Araneoidea</taxon>
        <taxon>Araneidae</taxon>
        <taxon>Araneus</taxon>
    </lineage>
</organism>
<dbReference type="InterPro" id="IPR052579">
    <property type="entry name" value="Zinc_finger_SWIM"/>
</dbReference>
<gene>
    <name evidence="2" type="ORF">AVEN_36473_1</name>
</gene>
<sequence length="113" mass="12856">MMQAVFGKFSELLIFDETYKLSNYKLPLFVLLAVEGNGENEVLALFIIRSESKMCVEAMLDSFKENNGAWTEVEVLVGNKDFADGIVFEEKFPSAKIQIRLFVLCVRLNVKSH</sequence>
<keyword evidence="3" id="KW-1185">Reference proteome</keyword>
<dbReference type="PANTHER" id="PTHR31569">
    <property type="entry name" value="SWIM-TYPE DOMAIN-CONTAINING PROTEIN"/>
    <property type="match status" value="1"/>
</dbReference>
<evidence type="ECO:0000313" key="3">
    <source>
        <dbReference type="Proteomes" id="UP000499080"/>
    </source>
</evidence>
<dbReference type="PANTHER" id="PTHR31569:SF4">
    <property type="entry name" value="SWIM-TYPE DOMAIN-CONTAINING PROTEIN"/>
    <property type="match status" value="1"/>
</dbReference>
<reference evidence="2 3" key="1">
    <citation type="journal article" date="2019" name="Sci. Rep.">
        <title>Orb-weaving spider Araneus ventricosus genome elucidates the spidroin gene catalogue.</title>
        <authorList>
            <person name="Kono N."/>
            <person name="Nakamura H."/>
            <person name="Ohtoshi R."/>
            <person name="Moran D.A.P."/>
            <person name="Shinohara A."/>
            <person name="Yoshida Y."/>
            <person name="Fujiwara M."/>
            <person name="Mori M."/>
            <person name="Tomita M."/>
            <person name="Arakawa K."/>
        </authorList>
    </citation>
    <scope>NUCLEOTIDE SEQUENCE [LARGE SCALE GENOMIC DNA]</scope>
</reference>